<proteinExistence type="inferred from homology"/>
<sequence>MVEANAVGLHGEYSSQTILTSLLQKSEDTWKRTRQRTHSSAMKEANEKHLAALKSVAKYLDDRRIDPLELFPGWKIKEKIINLEKDISDSKKKMDDKTIQKRKVEEIEPSNKLNSLDIERPRVTAILVSPKVTVLQEQKTATNVDGRSSYMIRWQ</sequence>
<keyword evidence="4 5" id="KW-0287">Flowering</keyword>
<dbReference type="Pfam" id="PF07899">
    <property type="entry name" value="Frigida"/>
    <property type="match status" value="1"/>
</dbReference>
<dbReference type="AlphaFoldDB" id="A0AAD7LFI3"/>
<dbReference type="EMBL" id="JARAOO010000009">
    <property type="protein sequence ID" value="KAJ7957138.1"/>
    <property type="molecule type" value="Genomic_DNA"/>
</dbReference>
<keyword evidence="7" id="KW-1185">Reference proteome</keyword>
<evidence type="ECO:0000256" key="1">
    <source>
        <dbReference type="ARBA" id="ARBA00008956"/>
    </source>
</evidence>
<name>A0AAD7LFI3_QUISA</name>
<protein>
    <recommendedName>
        <fullName evidence="5">FRIGIDA-like protein</fullName>
    </recommendedName>
</protein>
<comment type="similarity">
    <text evidence="1 5">Belongs to the Frigida family.</text>
</comment>
<accession>A0AAD7LFI3</accession>
<comment type="caution">
    <text evidence="6">The sequence shown here is derived from an EMBL/GenBank/DDBJ whole genome shotgun (WGS) entry which is preliminary data.</text>
</comment>
<dbReference type="PANTHER" id="PTHR31791">
    <property type="entry name" value="FRIGIDA-LIKE PROTEIN 3-RELATED"/>
    <property type="match status" value="1"/>
</dbReference>
<dbReference type="GO" id="GO:0009908">
    <property type="term" value="P:flower development"/>
    <property type="evidence" value="ECO:0007669"/>
    <property type="project" value="UniProtKB-KW"/>
</dbReference>
<evidence type="ECO:0000256" key="4">
    <source>
        <dbReference type="ARBA" id="ARBA00023089"/>
    </source>
</evidence>
<dbReference type="InterPro" id="IPR012474">
    <property type="entry name" value="Frigida"/>
</dbReference>
<dbReference type="Proteomes" id="UP001163823">
    <property type="component" value="Chromosome 9"/>
</dbReference>
<dbReference type="PANTHER" id="PTHR31791:SF49">
    <property type="entry name" value="INACTIVE PROTEIN FRIGIDA"/>
    <property type="match status" value="1"/>
</dbReference>
<gene>
    <name evidence="6" type="ORF">O6P43_023474</name>
</gene>
<evidence type="ECO:0000313" key="6">
    <source>
        <dbReference type="EMBL" id="KAJ7957138.1"/>
    </source>
</evidence>
<dbReference type="GO" id="GO:0030154">
    <property type="term" value="P:cell differentiation"/>
    <property type="evidence" value="ECO:0007669"/>
    <property type="project" value="UniProtKB-KW"/>
</dbReference>
<evidence type="ECO:0000313" key="7">
    <source>
        <dbReference type="Proteomes" id="UP001163823"/>
    </source>
</evidence>
<reference evidence="6" key="1">
    <citation type="journal article" date="2023" name="Science">
        <title>Elucidation of the pathway for biosynthesis of saponin adjuvants from the soapbark tree.</title>
        <authorList>
            <person name="Reed J."/>
            <person name="Orme A."/>
            <person name="El-Demerdash A."/>
            <person name="Owen C."/>
            <person name="Martin L.B.B."/>
            <person name="Misra R.C."/>
            <person name="Kikuchi S."/>
            <person name="Rejzek M."/>
            <person name="Martin A.C."/>
            <person name="Harkess A."/>
            <person name="Leebens-Mack J."/>
            <person name="Louveau T."/>
            <person name="Stephenson M.J."/>
            <person name="Osbourn A."/>
        </authorList>
    </citation>
    <scope>NUCLEOTIDE SEQUENCE</scope>
    <source>
        <strain evidence="6">S10</strain>
    </source>
</reference>
<evidence type="ECO:0000256" key="2">
    <source>
        <dbReference type="ARBA" id="ARBA00022473"/>
    </source>
</evidence>
<organism evidence="6 7">
    <name type="scientific">Quillaja saponaria</name>
    <name type="common">Soap bark tree</name>
    <dbReference type="NCBI Taxonomy" id="32244"/>
    <lineage>
        <taxon>Eukaryota</taxon>
        <taxon>Viridiplantae</taxon>
        <taxon>Streptophyta</taxon>
        <taxon>Embryophyta</taxon>
        <taxon>Tracheophyta</taxon>
        <taxon>Spermatophyta</taxon>
        <taxon>Magnoliopsida</taxon>
        <taxon>eudicotyledons</taxon>
        <taxon>Gunneridae</taxon>
        <taxon>Pentapetalae</taxon>
        <taxon>rosids</taxon>
        <taxon>fabids</taxon>
        <taxon>Fabales</taxon>
        <taxon>Quillajaceae</taxon>
        <taxon>Quillaja</taxon>
    </lineage>
</organism>
<dbReference type="KEGG" id="qsa:O6P43_023474"/>
<keyword evidence="2 5" id="KW-0217">Developmental protein</keyword>
<evidence type="ECO:0000256" key="5">
    <source>
        <dbReference type="RuleBase" id="RU364012"/>
    </source>
</evidence>
<evidence type="ECO:0000256" key="3">
    <source>
        <dbReference type="ARBA" id="ARBA00022782"/>
    </source>
</evidence>
<keyword evidence="3 5" id="KW-0221">Differentiation</keyword>